<feature type="domain" description="HTH marR-type" evidence="5">
    <location>
        <begin position="28"/>
        <end position="160"/>
    </location>
</feature>
<evidence type="ECO:0000313" key="6">
    <source>
        <dbReference type="EMBL" id="PQA86417.1"/>
    </source>
</evidence>
<dbReference type="InterPro" id="IPR036388">
    <property type="entry name" value="WH-like_DNA-bd_sf"/>
</dbReference>
<keyword evidence="7" id="KW-1185">Reference proteome</keyword>
<dbReference type="OrthoDB" id="511972at2"/>
<dbReference type="EMBL" id="PJCH01000015">
    <property type="protein sequence ID" value="PQA86417.1"/>
    <property type="molecule type" value="Genomic_DNA"/>
</dbReference>
<dbReference type="SUPFAM" id="SSF46785">
    <property type="entry name" value="Winged helix' DNA-binding domain"/>
    <property type="match status" value="1"/>
</dbReference>
<keyword evidence="1" id="KW-0805">Transcription regulation</keyword>
<dbReference type="Gene3D" id="1.10.10.10">
    <property type="entry name" value="Winged helix-like DNA-binding domain superfamily/Winged helix DNA-binding domain"/>
    <property type="match status" value="1"/>
</dbReference>
<reference evidence="6 7" key="1">
    <citation type="submission" date="2017-12" db="EMBL/GenBank/DDBJ databases">
        <authorList>
            <person name="Hurst M.R.H."/>
        </authorList>
    </citation>
    <scope>NUCLEOTIDE SEQUENCE [LARGE SCALE GENOMIC DNA]</scope>
    <source>
        <strain evidence="6 7">SY-3-19</strain>
    </source>
</reference>
<keyword evidence="2" id="KW-0238">DNA-binding</keyword>
<comment type="caution">
    <text evidence="6">The sequence shown here is derived from an EMBL/GenBank/DDBJ whole genome shotgun (WGS) entry which is preliminary data.</text>
</comment>
<name>A0A2S7K1N7_9PROT</name>
<dbReference type="InterPro" id="IPR023187">
    <property type="entry name" value="Tscrpt_reg_MarR-type_CS"/>
</dbReference>
<dbReference type="GO" id="GO:0003700">
    <property type="term" value="F:DNA-binding transcription factor activity"/>
    <property type="evidence" value="ECO:0007669"/>
    <property type="project" value="InterPro"/>
</dbReference>
<dbReference type="GO" id="GO:0003677">
    <property type="term" value="F:DNA binding"/>
    <property type="evidence" value="ECO:0007669"/>
    <property type="project" value="UniProtKB-KW"/>
</dbReference>
<dbReference type="PROSITE" id="PS50995">
    <property type="entry name" value="HTH_MARR_2"/>
    <property type="match status" value="1"/>
</dbReference>
<sequence length="163" mass="18640">MDTRLDLSQRGDMSGAAKKTADPKFSEGPLLLYLIKHVQLKSSMRLGAALEPYGVTAVQFRVLAEIDHHSHLSSAELSRLFDVRPQTMNKQIAQLEGLGLIKRIVSPENRRVLEMSLTRAGRRTLRDCSEEALKLEKLLFRSFSKQQRDEFRASLFRLLRNMD</sequence>
<dbReference type="InterPro" id="IPR036390">
    <property type="entry name" value="WH_DNA-bd_sf"/>
</dbReference>
<dbReference type="PANTHER" id="PTHR42756">
    <property type="entry name" value="TRANSCRIPTIONAL REGULATOR, MARR"/>
    <property type="match status" value="1"/>
</dbReference>
<evidence type="ECO:0000256" key="3">
    <source>
        <dbReference type="ARBA" id="ARBA00023163"/>
    </source>
</evidence>
<organism evidence="6 7">
    <name type="scientific">Hyphococcus luteus</name>
    <dbReference type="NCBI Taxonomy" id="2058213"/>
    <lineage>
        <taxon>Bacteria</taxon>
        <taxon>Pseudomonadati</taxon>
        <taxon>Pseudomonadota</taxon>
        <taxon>Alphaproteobacteria</taxon>
        <taxon>Parvularculales</taxon>
        <taxon>Parvularculaceae</taxon>
        <taxon>Hyphococcus</taxon>
    </lineage>
</organism>
<dbReference type="SMART" id="SM00347">
    <property type="entry name" value="HTH_MARR"/>
    <property type="match status" value="1"/>
</dbReference>
<evidence type="ECO:0000256" key="1">
    <source>
        <dbReference type="ARBA" id="ARBA00023015"/>
    </source>
</evidence>
<evidence type="ECO:0000259" key="5">
    <source>
        <dbReference type="PROSITE" id="PS50995"/>
    </source>
</evidence>
<dbReference type="InterPro" id="IPR000835">
    <property type="entry name" value="HTH_MarR-typ"/>
</dbReference>
<evidence type="ECO:0000313" key="7">
    <source>
        <dbReference type="Proteomes" id="UP000239504"/>
    </source>
</evidence>
<dbReference type="PANTHER" id="PTHR42756:SF1">
    <property type="entry name" value="TRANSCRIPTIONAL REPRESSOR OF EMRAB OPERON"/>
    <property type="match status" value="1"/>
</dbReference>
<evidence type="ECO:0000256" key="4">
    <source>
        <dbReference type="SAM" id="MobiDB-lite"/>
    </source>
</evidence>
<keyword evidence="3" id="KW-0804">Transcription</keyword>
<dbReference type="Proteomes" id="UP000239504">
    <property type="component" value="Unassembled WGS sequence"/>
</dbReference>
<dbReference type="PROSITE" id="PS01117">
    <property type="entry name" value="HTH_MARR_1"/>
    <property type="match status" value="1"/>
</dbReference>
<feature type="region of interest" description="Disordered" evidence="4">
    <location>
        <begin position="1"/>
        <end position="22"/>
    </location>
</feature>
<protein>
    <submittedName>
        <fullName evidence="6">MarR family transcriptional regulator</fullName>
    </submittedName>
</protein>
<accession>A0A2S7K1N7</accession>
<dbReference type="AlphaFoldDB" id="A0A2S7K1N7"/>
<proteinExistence type="predicted"/>
<dbReference type="Pfam" id="PF12802">
    <property type="entry name" value="MarR_2"/>
    <property type="match status" value="1"/>
</dbReference>
<gene>
    <name evidence="6" type="ORF">CW354_18990</name>
</gene>
<evidence type="ECO:0000256" key="2">
    <source>
        <dbReference type="ARBA" id="ARBA00023125"/>
    </source>
</evidence>